<dbReference type="SUPFAM" id="SSF53335">
    <property type="entry name" value="S-adenosyl-L-methionine-dependent methyltransferases"/>
    <property type="match status" value="1"/>
</dbReference>
<dbReference type="PANTHER" id="PTHR11006:SF68">
    <property type="entry name" value="PROTEIN ARGININE N-METHYLTRANSFERASE PRMT10"/>
    <property type="match status" value="1"/>
</dbReference>
<name>A0ABQ7GEZ3_DUNSA</name>
<dbReference type="Gene3D" id="3.40.50.150">
    <property type="entry name" value="Vaccinia Virus protein VP39"/>
    <property type="match status" value="1"/>
</dbReference>
<keyword evidence="1 4" id="KW-0489">Methyltransferase</keyword>
<dbReference type="InterPro" id="IPR055135">
    <property type="entry name" value="PRMT_dom"/>
</dbReference>
<dbReference type="Pfam" id="PF06325">
    <property type="entry name" value="PrmA"/>
    <property type="match status" value="1"/>
</dbReference>
<evidence type="ECO:0000256" key="1">
    <source>
        <dbReference type="ARBA" id="ARBA00022603"/>
    </source>
</evidence>
<keyword evidence="2 4" id="KW-0808">Transferase</keyword>
<evidence type="ECO:0000256" key="4">
    <source>
        <dbReference type="PROSITE-ProRule" id="PRU01015"/>
    </source>
</evidence>
<accession>A0ABQ7GEZ3</accession>
<dbReference type="InterPro" id="IPR025799">
    <property type="entry name" value="Arg_MeTrfase"/>
</dbReference>
<evidence type="ECO:0000256" key="2">
    <source>
        <dbReference type="ARBA" id="ARBA00022679"/>
    </source>
</evidence>
<evidence type="ECO:0000313" key="6">
    <source>
        <dbReference type="EMBL" id="KAF5833178.1"/>
    </source>
</evidence>
<reference evidence="6" key="1">
    <citation type="submission" date="2017-08" db="EMBL/GenBank/DDBJ databases">
        <authorList>
            <person name="Polle J.E."/>
            <person name="Barry K."/>
            <person name="Cushman J."/>
            <person name="Schmutz J."/>
            <person name="Tran D."/>
            <person name="Hathwaick L.T."/>
            <person name="Yim W.C."/>
            <person name="Jenkins J."/>
            <person name="Mckie-Krisberg Z.M."/>
            <person name="Prochnik S."/>
            <person name="Lindquist E."/>
            <person name="Dockter R.B."/>
            <person name="Adam C."/>
            <person name="Molina H."/>
            <person name="Bunkerborg J."/>
            <person name="Jin E."/>
            <person name="Buchheim M."/>
            <person name="Magnuson J."/>
        </authorList>
    </citation>
    <scope>NUCLEOTIDE SEQUENCE</scope>
    <source>
        <strain evidence="6">CCAP 19/18</strain>
    </source>
</reference>
<dbReference type="Pfam" id="PF22528">
    <property type="entry name" value="PRMT_C"/>
    <property type="match status" value="1"/>
</dbReference>
<sequence>MLRKGLLPSIPATSFCCFRKRISVPTLRQKMSGTANGPEKRMEALKLEGKAPGETDYANYFCTYSFLYHQKEMLEDHKRTGAYYQAIMSNRRQFKDKVVLDVGAGSGILSIFAAKAGAKKVYAVEATSVAADARKLIAHNQLDNIIEVVQGTIESIELPEKVDIIVSEWMGYFLLRESMLDSVLVSRDKFLKPGGAMYPSHANIYMAPIRTHMATQKLHELQNGMEGWSEFMQEMRDLYQVDMGCLTEPFRKEHKEYYLHTSQWMNVHPQQLLGSPACFKKYDLHKLTLAELQAPMKEQFVMHVADGGPVEAFTGYFDVLFNGSEENPADCDVKLSTAPDPTGATHWGQQVFYLQPPLECAPNDSIIASIEVTRKPENHRLLRVNMLVKVDGTSIFAQQSQQPRALRFNID</sequence>
<evidence type="ECO:0000313" key="7">
    <source>
        <dbReference type="Proteomes" id="UP000815325"/>
    </source>
</evidence>
<organism evidence="6 7">
    <name type="scientific">Dunaliella salina</name>
    <name type="common">Green alga</name>
    <name type="synonym">Protococcus salinus</name>
    <dbReference type="NCBI Taxonomy" id="3046"/>
    <lineage>
        <taxon>Eukaryota</taxon>
        <taxon>Viridiplantae</taxon>
        <taxon>Chlorophyta</taxon>
        <taxon>core chlorophytes</taxon>
        <taxon>Chlorophyceae</taxon>
        <taxon>CS clade</taxon>
        <taxon>Chlamydomonadales</taxon>
        <taxon>Dunaliellaceae</taxon>
        <taxon>Dunaliella</taxon>
    </lineage>
</organism>
<keyword evidence="3 4" id="KW-0949">S-adenosyl-L-methionine</keyword>
<feature type="domain" description="Protein arginine N-methyltransferase" evidence="5">
    <location>
        <begin position="202"/>
        <end position="389"/>
    </location>
</feature>
<evidence type="ECO:0000259" key="5">
    <source>
        <dbReference type="Pfam" id="PF22528"/>
    </source>
</evidence>
<comment type="caution">
    <text evidence="6">The sequence shown here is derived from an EMBL/GenBank/DDBJ whole genome shotgun (WGS) entry which is preliminary data.</text>
</comment>
<dbReference type="CDD" id="cd02440">
    <property type="entry name" value="AdoMet_MTases"/>
    <property type="match status" value="1"/>
</dbReference>
<gene>
    <name evidence="6" type="ORF">DUNSADRAFT_10592</name>
</gene>
<keyword evidence="7" id="KW-1185">Reference proteome</keyword>
<dbReference type="EMBL" id="MU069825">
    <property type="protein sequence ID" value="KAF5833178.1"/>
    <property type="molecule type" value="Genomic_DNA"/>
</dbReference>
<protein>
    <submittedName>
        <fullName evidence="6">Protein arginine N-methyltransferase</fullName>
    </submittedName>
</protein>
<evidence type="ECO:0000256" key="3">
    <source>
        <dbReference type="ARBA" id="ARBA00022691"/>
    </source>
</evidence>
<dbReference type="InterPro" id="IPR029063">
    <property type="entry name" value="SAM-dependent_MTases_sf"/>
</dbReference>
<dbReference type="Proteomes" id="UP000815325">
    <property type="component" value="Unassembled WGS sequence"/>
</dbReference>
<dbReference type="Gene3D" id="2.70.160.11">
    <property type="entry name" value="Hnrnp arginine n-methyltransferase1"/>
    <property type="match status" value="1"/>
</dbReference>
<dbReference type="PROSITE" id="PS51678">
    <property type="entry name" value="SAM_MT_PRMT"/>
    <property type="match status" value="1"/>
</dbReference>
<dbReference type="PANTHER" id="PTHR11006">
    <property type="entry name" value="PROTEIN ARGININE N-METHYLTRANSFERASE"/>
    <property type="match status" value="1"/>
</dbReference>
<proteinExistence type="predicted"/>